<keyword evidence="3" id="KW-1185">Reference proteome</keyword>
<dbReference type="KEGG" id="hir:HETIRDRAFT_477601"/>
<dbReference type="HOGENOM" id="CLU_940282_0_0_1"/>
<dbReference type="RefSeq" id="XP_009548533.1">
    <property type="nucleotide sequence ID" value="XM_009550238.1"/>
</dbReference>
<accession>W4K2F8</accession>
<feature type="compositionally biased region" description="Basic and acidic residues" evidence="1">
    <location>
        <begin position="225"/>
        <end position="251"/>
    </location>
</feature>
<feature type="region of interest" description="Disordered" evidence="1">
    <location>
        <begin position="29"/>
        <end position="76"/>
    </location>
</feature>
<feature type="region of interest" description="Disordered" evidence="1">
    <location>
        <begin position="149"/>
        <end position="169"/>
    </location>
</feature>
<protein>
    <submittedName>
        <fullName evidence="2">Uncharacterized protein</fullName>
    </submittedName>
</protein>
<name>W4K2F8_HETIT</name>
<dbReference type="InParanoid" id="W4K2F8"/>
<dbReference type="GeneID" id="20677756"/>
<feature type="region of interest" description="Disordered" evidence="1">
    <location>
        <begin position="220"/>
        <end position="258"/>
    </location>
</feature>
<feature type="region of interest" description="Disordered" evidence="1">
    <location>
        <begin position="95"/>
        <end position="120"/>
    </location>
</feature>
<organism evidence="2 3">
    <name type="scientific">Heterobasidion irregulare (strain TC 32-1)</name>
    <dbReference type="NCBI Taxonomy" id="747525"/>
    <lineage>
        <taxon>Eukaryota</taxon>
        <taxon>Fungi</taxon>
        <taxon>Dikarya</taxon>
        <taxon>Basidiomycota</taxon>
        <taxon>Agaricomycotina</taxon>
        <taxon>Agaricomycetes</taxon>
        <taxon>Russulales</taxon>
        <taxon>Bondarzewiaceae</taxon>
        <taxon>Heterobasidion</taxon>
        <taxon>Heterobasidion annosum species complex</taxon>
    </lineage>
</organism>
<evidence type="ECO:0000313" key="2">
    <source>
        <dbReference type="EMBL" id="ETW80008.1"/>
    </source>
</evidence>
<gene>
    <name evidence="2" type="ORF">HETIRDRAFT_477601</name>
</gene>
<dbReference type="AlphaFoldDB" id="W4K2F8"/>
<evidence type="ECO:0000313" key="3">
    <source>
        <dbReference type="Proteomes" id="UP000030671"/>
    </source>
</evidence>
<sequence length="296" mass="33173">MTAEVARVRALRYACTVLLALITPSIRTTHTISSPPSTAPTFSPRPSMAIWPARRTSPQSRDRRSSNHLSPRRCAREASNVAPLHAAGPLASQNCATARHAHPRSSPLLRRTRPHRRHVPEPRMPMRVARSALARSLLPVVRHPLSVVRRPPPVARHPSPVARRPSPVARRIQRALRRRLGETVASSTAPPERTNRWLSPHLFSQTRCYRCDEWPIDSVGNAGDVRSEEEREGERERERRGRGEERRDRFTKTNASRSSVSIVCVATTQVLNTLLQSLPASRPPQSCSNTETPHTT</sequence>
<proteinExistence type="predicted"/>
<feature type="compositionally biased region" description="Low complexity" evidence="1">
    <location>
        <begin position="29"/>
        <end position="47"/>
    </location>
</feature>
<evidence type="ECO:0000256" key="1">
    <source>
        <dbReference type="SAM" id="MobiDB-lite"/>
    </source>
</evidence>
<dbReference type="EMBL" id="KI925460">
    <property type="protein sequence ID" value="ETW80008.1"/>
    <property type="molecule type" value="Genomic_DNA"/>
</dbReference>
<dbReference type="Proteomes" id="UP000030671">
    <property type="component" value="Unassembled WGS sequence"/>
</dbReference>
<feature type="compositionally biased region" description="Low complexity" evidence="1">
    <location>
        <begin position="156"/>
        <end position="169"/>
    </location>
</feature>
<reference evidence="2 3" key="1">
    <citation type="journal article" date="2012" name="New Phytol.">
        <title>Insight into trade-off between wood decay and parasitism from the genome of a fungal forest pathogen.</title>
        <authorList>
            <person name="Olson A."/>
            <person name="Aerts A."/>
            <person name="Asiegbu F."/>
            <person name="Belbahri L."/>
            <person name="Bouzid O."/>
            <person name="Broberg A."/>
            <person name="Canback B."/>
            <person name="Coutinho P.M."/>
            <person name="Cullen D."/>
            <person name="Dalman K."/>
            <person name="Deflorio G."/>
            <person name="van Diepen L.T."/>
            <person name="Dunand C."/>
            <person name="Duplessis S."/>
            <person name="Durling M."/>
            <person name="Gonthier P."/>
            <person name="Grimwood J."/>
            <person name="Fossdal C.G."/>
            <person name="Hansson D."/>
            <person name="Henrissat B."/>
            <person name="Hietala A."/>
            <person name="Himmelstrand K."/>
            <person name="Hoffmeister D."/>
            <person name="Hogberg N."/>
            <person name="James T.Y."/>
            <person name="Karlsson M."/>
            <person name="Kohler A."/>
            <person name="Kues U."/>
            <person name="Lee Y.H."/>
            <person name="Lin Y.C."/>
            <person name="Lind M."/>
            <person name="Lindquist E."/>
            <person name="Lombard V."/>
            <person name="Lucas S."/>
            <person name="Lunden K."/>
            <person name="Morin E."/>
            <person name="Murat C."/>
            <person name="Park J."/>
            <person name="Raffaello T."/>
            <person name="Rouze P."/>
            <person name="Salamov A."/>
            <person name="Schmutz J."/>
            <person name="Solheim H."/>
            <person name="Stahlberg J."/>
            <person name="Velez H."/>
            <person name="de Vries R.P."/>
            <person name="Wiebenga A."/>
            <person name="Woodward S."/>
            <person name="Yakovlev I."/>
            <person name="Garbelotto M."/>
            <person name="Martin F."/>
            <person name="Grigoriev I.V."/>
            <person name="Stenlid J."/>
        </authorList>
    </citation>
    <scope>NUCLEOTIDE SEQUENCE [LARGE SCALE GENOMIC DNA]</scope>
    <source>
        <strain evidence="2 3">TC 32-1</strain>
    </source>
</reference>
<feature type="region of interest" description="Disordered" evidence="1">
    <location>
        <begin position="276"/>
        <end position="296"/>
    </location>
</feature>